<reference evidence="1 2" key="1">
    <citation type="submission" date="2019-03" db="EMBL/GenBank/DDBJ databases">
        <title>Genomic Encyclopedia of Type Strains, Phase IV (KMG-V): Genome sequencing to study the core and pangenomes of soil and plant-associated prokaryotes.</title>
        <authorList>
            <person name="Whitman W."/>
        </authorList>
    </citation>
    <scope>NUCLEOTIDE SEQUENCE [LARGE SCALE GENOMIC DNA]</scope>
    <source>
        <strain evidence="1 2">Gr42</strain>
    </source>
</reference>
<sequence>MTETAHSILDIFFTFRARQLQRTAWENTMRQMTALPSHLIADVAPLALDNSREWFTHPSASPRSSARKALQTLHEMRFTPGLSAADPQRKL</sequence>
<name>A0A4R3R3T1_9HYPH</name>
<organism evidence="1 2">
    <name type="scientific">Rhizobium azibense</name>
    <dbReference type="NCBI Taxonomy" id="1136135"/>
    <lineage>
        <taxon>Bacteria</taxon>
        <taxon>Pseudomonadati</taxon>
        <taxon>Pseudomonadota</taxon>
        <taxon>Alphaproteobacteria</taxon>
        <taxon>Hyphomicrobiales</taxon>
        <taxon>Rhizobiaceae</taxon>
        <taxon>Rhizobium/Agrobacterium group</taxon>
        <taxon>Rhizobium</taxon>
    </lineage>
</organism>
<proteinExistence type="predicted"/>
<keyword evidence="2" id="KW-1185">Reference proteome</keyword>
<accession>A0A4R3R3T1</accession>
<dbReference type="AlphaFoldDB" id="A0A4R3R3T1"/>
<dbReference type="OrthoDB" id="8402966at2"/>
<dbReference type="EMBL" id="SMBJ01000005">
    <property type="protein sequence ID" value="TCU25676.1"/>
    <property type="molecule type" value="Genomic_DNA"/>
</dbReference>
<comment type="caution">
    <text evidence="1">The sequence shown here is derived from an EMBL/GenBank/DDBJ whole genome shotgun (WGS) entry which is preliminary data.</text>
</comment>
<dbReference type="RefSeq" id="WP_132660674.1">
    <property type="nucleotide sequence ID" value="NZ_SMBJ01000005.1"/>
</dbReference>
<evidence type="ECO:0000313" key="2">
    <source>
        <dbReference type="Proteomes" id="UP000295547"/>
    </source>
</evidence>
<dbReference type="Proteomes" id="UP000295547">
    <property type="component" value="Unassembled WGS sequence"/>
</dbReference>
<evidence type="ECO:0000313" key="1">
    <source>
        <dbReference type="EMBL" id="TCU25676.1"/>
    </source>
</evidence>
<protein>
    <submittedName>
        <fullName evidence="1">Uncharacterized protein</fullName>
    </submittedName>
</protein>
<gene>
    <name evidence="1" type="ORF">EV130_105334</name>
</gene>